<name>A0A0C1K1D8_9BACT</name>
<dbReference type="Gene3D" id="2.180.10.10">
    <property type="entry name" value="RHS repeat-associated core"/>
    <property type="match status" value="4"/>
</dbReference>
<evidence type="ECO:0000256" key="1">
    <source>
        <dbReference type="ARBA" id="ARBA00022737"/>
    </source>
</evidence>
<dbReference type="PANTHER" id="PTHR32305:SF15">
    <property type="entry name" value="PROTEIN RHSA-RELATED"/>
    <property type="match status" value="1"/>
</dbReference>
<dbReference type="InterPro" id="IPR050708">
    <property type="entry name" value="T6SS_VgrG/RHS"/>
</dbReference>
<comment type="caution">
    <text evidence="3">The sequence shown here is derived from an EMBL/GenBank/DDBJ whole genome shotgun (WGS) entry which is preliminary data.</text>
</comment>
<dbReference type="InterPro" id="IPR006530">
    <property type="entry name" value="YD"/>
</dbReference>
<evidence type="ECO:0000313" key="3">
    <source>
        <dbReference type="EMBL" id="KIC73237.1"/>
    </source>
</evidence>
<dbReference type="PATRIC" id="fig|362787.3.peg.572"/>
<gene>
    <name evidence="3" type="primary">rhs37</name>
    <name evidence="3" type="ORF">DB44_BI00030</name>
</gene>
<keyword evidence="1" id="KW-0677">Repeat</keyword>
<evidence type="ECO:0000259" key="2">
    <source>
        <dbReference type="Pfam" id="PF25023"/>
    </source>
</evidence>
<protein>
    <submittedName>
        <fullName evidence="3">Putative rhs family protein</fullName>
    </submittedName>
</protein>
<dbReference type="EMBL" id="JSAN01000032">
    <property type="protein sequence ID" value="KIC73237.1"/>
    <property type="molecule type" value="Genomic_DNA"/>
</dbReference>
<feature type="domain" description="Teneurin-like YD-shell" evidence="2">
    <location>
        <begin position="1053"/>
        <end position="1148"/>
    </location>
</feature>
<organism evidence="3 4">
    <name type="scientific">Candidatus Protochlamydia amoebophila</name>
    <dbReference type="NCBI Taxonomy" id="362787"/>
    <lineage>
        <taxon>Bacteria</taxon>
        <taxon>Pseudomonadati</taxon>
        <taxon>Chlamydiota</taxon>
        <taxon>Chlamydiia</taxon>
        <taxon>Parachlamydiales</taxon>
        <taxon>Parachlamydiaceae</taxon>
        <taxon>Candidatus Protochlamydia</taxon>
    </lineage>
</organism>
<evidence type="ECO:0000313" key="4">
    <source>
        <dbReference type="Proteomes" id="UP000031465"/>
    </source>
</evidence>
<dbReference type="NCBIfam" id="TIGR01643">
    <property type="entry name" value="YD_repeat_2x"/>
    <property type="match status" value="2"/>
</dbReference>
<dbReference type="InterPro" id="IPR056823">
    <property type="entry name" value="TEN-like_YD-shell"/>
</dbReference>
<dbReference type="AlphaFoldDB" id="A0A0C1K1D8"/>
<proteinExistence type="predicted"/>
<dbReference type="PANTHER" id="PTHR32305">
    <property type="match status" value="1"/>
</dbReference>
<reference evidence="3 4" key="1">
    <citation type="journal article" date="2014" name="Mol. Biol. Evol.">
        <title>Massive expansion of Ubiquitination-related gene families within the Chlamydiae.</title>
        <authorList>
            <person name="Domman D."/>
            <person name="Collingro A."/>
            <person name="Lagkouvardos I."/>
            <person name="Gehre L."/>
            <person name="Weinmaier T."/>
            <person name="Rattei T."/>
            <person name="Subtil A."/>
            <person name="Horn M."/>
        </authorList>
    </citation>
    <scope>NUCLEOTIDE SEQUENCE [LARGE SCALE GENOMIC DNA]</scope>
    <source>
        <strain evidence="3 4">EI2</strain>
    </source>
</reference>
<dbReference type="Proteomes" id="UP000031465">
    <property type="component" value="Unassembled WGS sequence"/>
</dbReference>
<sequence length="1201" mass="136188">MFPQRFLVIGKDSSGKSCIIDKERFEWTSAFTGERSGGILPYSGWRNTNGSTKDLLKIDVLNNALGLVNTYAQEINGQTNHQNNLLHCKGGICELILGDGTKRIYQKVQQLPSLILGEELTPLMAGQMIEPESFLLSQEILPSGNQLSFSYDAAGHLTSIEMKNKSATKIFSWIHLSYEFQEGDCQVHIETSDARELTYHFVLTNGIYQLIQVEGSHCLPIAYEYSDVLIKKTLPEGRFIEIDYQDGKVKSLKGPNSQTGKTEIVHSFSYGTSYTDVFNAMGVKTRYIYDKRSQLIAIERYDNQNGLYRIEQNFWGKTKSDAGLLLTKTIGDGSGRIHSYRSFQYDKSGNVIEERLYGNLTGKQEVSLQVSSDGKLLNPDEEECNVKTFGYSTDGLNLLTKMGDCKGNQTLYTYKLGTNLLIKKLIFDKGNIKKRTFQSYNENGVCIKIIEDDGSQEEESKIYGWSVTERHIKEIKPKETLPGVGLPEIIEEKALDLKKKQEVLINKLVNVYDDQSNLLSCTTYDANGQYAFTEKRTYNAIGQVLLQIDAVGREFGFGYDGIGNRISVSIPQDGKHITTTFDFHNQPTQITEITAEGQFTISNTYDSLGKKICSTDRYGNSTIYEYDAFHRLVKVIHPEVLDENNQIIRPSFSYTYDLFGNVLTTEDPKGDVIAKSYNLRGSPTRINYPDGSFELFKYDTEGSLHRSLTREQIITVYEYDYLGRSIYEELSIAGEAGVSSFFMSRSRQYNGFRCTYEKEDDHVKRYTFDPAGRLASLVKHASGQNEKDPESRLTEIFYNPLGRLHQKKIWFNSGSQDYALECFEYDLPGNVIEKRIEDSQGTVLIKKYFSYDSQGHCTEEYSLENGAKTSLVRTFYNSEGEPVAYLDGSEQETKIIIDNSYQNILGESVLKKTLVNPIGVQTEIEFDALSRVYSIIKKDPFGVLLSSQKTLYDSLGNKACEVHDQIVEGKILGSQKMRWNYGSMGRLEEELEAADSPLEKRTHYSYNSIGKMTSKSISGTATPINYTYNKDGKLHKIEAQDSKKELQISNIYSYDRKGNILSAYSLHGKSVQRTYNAFDQVTKETIKDGEGTYTLQYTYDKKGRLKEVIFPDSSKISYTYDAVFGREVKRISAQGEVLYTHTYDRYDSQGRLQNENCIGYAGSKEHTYDLNGRKISSKSDFFSEQYTRDSLGRLLEVKGLS</sequence>
<dbReference type="Pfam" id="PF25023">
    <property type="entry name" value="TEN_YD-shell"/>
    <property type="match status" value="1"/>
</dbReference>
<accession>A0A0C1K1D8</accession>